<dbReference type="PANTHER" id="PTHR33881:SF17">
    <property type="entry name" value="EGF-LIKE DOMAIN-CONTAINING PROTEIN"/>
    <property type="match status" value="1"/>
</dbReference>
<accession>A0ABM4U7I7</accession>
<dbReference type="PANTHER" id="PTHR33881">
    <property type="entry name" value="NEUROGENIC LOCUS NOTCH-LIKE PROTEIN"/>
    <property type="match status" value="1"/>
</dbReference>
<feature type="compositionally biased region" description="Low complexity" evidence="1">
    <location>
        <begin position="194"/>
        <end position="208"/>
    </location>
</feature>
<gene>
    <name evidence="5" type="primary">LOC140005909</name>
</gene>
<evidence type="ECO:0000259" key="3">
    <source>
        <dbReference type="SMART" id="SM00181"/>
    </source>
</evidence>
<proteinExistence type="predicted"/>
<feature type="region of interest" description="Disordered" evidence="1">
    <location>
        <begin position="180"/>
        <end position="208"/>
    </location>
</feature>
<keyword evidence="4" id="KW-1185">Reference proteome</keyword>
<evidence type="ECO:0000313" key="4">
    <source>
        <dbReference type="Proteomes" id="UP001652660"/>
    </source>
</evidence>
<dbReference type="GeneID" id="140005909"/>
<dbReference type="RefSeq" id="XP_071903253.1">
    <property type="nucleotide sequence ID" value="XM_072047152.1"/>
</dbReference>
<evidence type="ECO:0000256" key="1">
    <source>
        <dbReference type="SAM" id="MobiDB-lite"/>
    </source>
</evidence>
<organism evidence="4 5">
    <name type="scientific">Coffea arabica</name>
    <name type="common">Arabian coffee</name>
    <dbReference type="NCBI Taxonomy" id="13443"/>
    <lineage>
        <taxon>Eukaryota</taxon>
        <taxon>Viridiplantae</taxon>
        <taxon>Streptophyta</taxon>
        <taxon>Embryophyta</taxon>
        <taxon>Tracheophyta</taxon>
        <taxon>Spermatophyta</taxon>
        <taxon>Magnoliopsida</taxon>
        <taxon>eudicotyledons</taxon>
        <taxon>Gunneridae</taxon>
        <taxon>Pentapetalae</taxon>
        <taxon>asterids</taxon>
        <taxon>lamiids</taxon>
        <taxon>Gentianales</taxon>
        <taxon>Rubiaceae</taxon>
        <taxon>Ixoroideae</taxon>
        <taxon>Gardenieae complex</taxon>
        <taxon>Bertiereae - Coffeeae clade</taxon>
        <taxon>Coffeeae</taxon>
        <taxon>Coffea</taxon>
    </lineage>
</organism>
<dbReference type="Proteomes" id="UP001652660">
    <property type="component" value="Chromosome 4e"/>
</dbReference>
<protein>
    <submittedName>
        <fullName evidence="5">Uncharacterized protein isoform X1</fullName>
    </submittedName>
</protein>
<feature type="compositionally biased region" description="Pro residues" evidence="1">
    <location>
        <begin position="182"/>
        <end position="191"/>
    </location>
</feature>
<evidence type="ECO:0000256" key="2">
    <source>
        <dbReference type="SAM" id="SignalP"/>
    </source>
</evidence>
<dbReference type="SMART" id="SM00181">
    <property type="entry name" value="EGF"/>
    <property type="match status" value="2"/>
</dbReference>
<name>A0ABM4U7I7_COFAR</name>
<evidence type="ECO:0000313" key="5">
    <source>
        <dbReference type="RefSeq" id="XP_071903253.1"/>
    </source>
</evidence>
<dbReference type="InterPro" id="IPR000742">
    <property type="entry name" value="EGF"/>
</dbReference>
<keyword evidence="2" id="KW-0732">Signal</keyword>
<dbReference type="Gene3D" id="2.10.25.10">
    <property type="entry name" value="Laminin"/>
    <property type="match status" value="1"/>
</dbReference>
<feature type="chain" id="PRO_5046333376" evidence="2">
    <location>
        <begin position="27"/>
        <end position="236"/>
    </location>
</feature>
<feature type="signal peptide" evidence="2">
    <location>
        <begin position="1"/>
        <end position="26"/>
    </location>
</feature>
<reference evidence="5" key="1">
    <citation type="submission" date="2025-08" db="UniProtKB">
        <authorList>
            <consortium name="RefSeq"/>
        </authorList>
    </citation>
    <scope>IDENTIFICATION</scope>
    <source>
        <tissue evidence="5">Leaves</tissue>
    </source>
</reference>
<feature type="domain" description="EGF-like" evidence="3">
    <location>
        <begin position="124"/>
        <end position="164"/>
    </location>
</feature>
<feature type="domain" description="EGF-like" evidence="3">
    <location>
        <begin position="46"/>
        <end position="86"/>
    </location>
</feature>
<sequence length="236" mass="24083">MGSHNLHCTLILSHILLFLFIHNIAAGGGTSTATNELSRVTLRDDPCAKASCGQGACVPSLLGFDCVCKAGWSKMQLGPIVFPACTVPNCTINSQCGNGAPPPPAAPPPSSANAPPPPFNLFNPCNLVWCGDGTCVPNPNGLGYYCKCNNGSANLFNLTGVACLKECYLGADCKGVTFGSPSSPPPPPPPGNLFGPPTGFSPSPPENASSNAANCSTSLGSVILMLLSLIFLACSM</sequence>